<feature type="transmembrane region" description="Helical" evidence="1">
    <location>
        <begin position="117"/>
        <end position="138"/>
    </location>
</feature>
<sequence>MVGFLELFMKYMFVGLVVLSLFSFIVLFQSENTVSDQFADNELINSTFNDLKTNLAGLESQTQTQKDLFEKEDPKTGFGSLILKSIVSSGKTFNSMIVGVLNIILTLPVVFLGLDKIVVSVLMSVLGVIIIFGLWAVYKLGG</sequence>
<name>A0A0F9HHK5_9ZZZZ</name>
<proteinExistence type="predicted"/>
<feature type="transmembrane region" description="Helical" evidence="1">
    <location>
        <begin position="12"/>
        <end position="28"/>
    </location>
</feature>
<feature type="transmembrane region" description="Helical" evidence="1">
    <location>
        <begin position="93"/>
        <end position="111"/>
    </location>
</feature>
<dbReference type="AlphaFoldDB" id="A0A0F9HHK5"/>
<accession>A0A0F9HHK5</accession>
<comment type="caution">
    <text evidence="2">The sequence shown here is derived from an EMBL/GenBank/DDBJ whole genome shotgun (WGS) entry which is preliminary data.</text>
</comment>
<reference evidence="2" key="1">
    <citation type="journal article" date="2015" name="Nature">
        <title>Complex archaea that bridge the gap between prokaryotes and eukaryotes.</title>
        <authorList>
            <person name="Spang A."/>
            <person name="Saw J.H."/>
            <person name="Jorgensen S.L."/>
            <person name="Zaremba-Niedzwiedzka K."/>
            <person name="Martijn J."/>
            <person name="Lind A.E."/>
            <person name="van Eijk R."/>
            <person name="Schleper C."/>
            <person name="Guy L."/>
            <person name="Ettema T.J."/>
        </authorList>
    </citation>
    <scope>NUCLEOTIDE SEQUENCE</scope>
</reference>
<keyword evidence="1" id="KW-0472">Membrane</keyword>
<evidence type="ECO:0000256" key="1">
    <source>
        <dbReference type="SAM" id="Phobius"/>
    </source>
</evidence>
<evidence type="ECO:0000313" key="2">
    <source>
        <dbReference type="EMBL" id="KKM14617.1"/>
    </source>
</evidence>
<gene>
    <name evidence="2" type="ORF">LCGC14_1704330</name>
</gene>
<dbReference type="EMBL" id="LAZR01015105">
    <property type="protein sequence ID" value="KKM14617.1"/>
    <property type="molecule type" value="Genomic_DNA"/>
</dbReference>
<organism evidence="2">
    <name type="scientific">marine sediment metagenome</name>
    <dbReference type="NCBI Taxonomy" id="412755"/>
    <lineage>
        <taxon>unclassified sequences</taxon>
        <taxon>metagenomes</taxon>
        <taxon>ecological metagenomes</taxon>
    </lineage>
</organism>
<protein>
    <submittedName>
        <fullName evidence="2">Uncharacterized protein</fullName>
    </submittedName>
</protein>
<keyword evidence="1" id="KW-1133">Transmembrane helix</keyword>
<keyword evidence="1" id="KW-0812">Transmembrane</keyword>